<evidence type="ECO:0000313" key="11">
    <source>
        <dbReference type="Proteomes" id="UP000266206"/>
    </source>
</evidence>
<evidence type="ECO:0000259" key="9">
    <source>
        <dbReference type="PROSITE" id="PS50850"/>
    </source>
</evidence>
<dbReference type="PANTHER" id="PTHR48020:SF12">
    <property type="entry name" value="PROTON MYO-INOSITOL COTRANSPORTER"/>
    <property type="match status" value="1"/>
</dbReference>
<evidence type="ECO:0000313" key="10">
    <source>
        <dbReference type="EMBL" id="RIY40962.1"/>
    </source>
</evidence>
<keyword evidence="5 8" id="KW-1133">Transmembrane helix</keyword>
<name>A0A3A1YRX4_9BURK</name>
<dbReference type="RefSeq" id="WP_119516232.1">
    <property type="nucleotide sequence ID" value="NZ_NQYH01000006.1"/>
</dbReference>
<feature type="transmembrane region" description="Helical" evidence="8">
    <location>
        <begin position="397"/>
        <end position="420"/>
    </location>
</feature>
<feature type="transmembrane region" description="Helical" evidence="8">
    <location>
        <begin position="129"/>
        <end position="151"/>
    </location>
</feature>
<dbReference type="InterPro" id="IPR020846">
    <property type="entry name" value="MFS_dom"/>
</dbReference>
<feature type="transmembrane region" description="Helical" evidence="8">
    <location>
        <begin position="282"/>
        <end position="300"/>
    </location>
</feature>
<feature type="transmembrane region" description="Helical" evidence="8">
    <location>
        <begin position="335"/>
        <end position="358"/>
    </location>
</feature>
<evidence type="ECO:0000256" key="5">
    <source>
        <dbReference type="ARBA" id="ARBA00022989"/>
    </source>
</evidence>
<accession>A0A3A1YRX4</accession>
<dbReference type="PROSITE" id="PS50850">
    <property type="entry name" value="MFS"/>
    <property type="match status" value="1"/>
</dbReference>
<feature type="transmembrane region" description="Helical" evidence="8">
    <location>
        <begin position="72"/>
        <end position="94"/>
    </location>
</feature>
<feature type="transmembrane region" description="Helical" evidence="8">
    <location>
        <begin position="157"/>
        <end position="176"/>
    </location>
</feature>
<dbReference type="InterPro" id="IPR005828">
    <property type="entry name" value="MFS_sugar_transport-like"/>
</dbReference>
<dbReference type="GO" id="GO:0022857">
    <property type="term" value="F:transmembrane transporter activity"/>
    <property type="evidence" value="ECO:0007669"/>
    <property type="project" value="InterPro"/>
</dbReference>
<dbReference type="PRINTS" id="PR00171">
    <property type="entry name" value="SUGRTRNSPORT"/>
</dbReference>
<evidence type="ECO:0000256" key="8">
    <source>
        <dbReference type="SAM" id="Phobius"/>
    </source>
</evidence>
<organism evidence="10 11">
    <name type="scientific">Neopusillimonas maritima</name>
    <dbReference type="NCBI Taxonomy" id="2026239"/>
    <lineage>
        <taxon>Bacteria</taxon>
        <taxon>Pseudomonadati</taxon>
        <taxon>Pseudomonadota</taxon>
        <taxon>Betaproteobacteria</taxon>
        <taxon>Burkholderiales</taxon>
        <taxon>Alcaligenaceae</taxon>
        <taxon>Neopusillimonas</taxon>
    </lineage>
</organism>
<feature type="transmembrane region" description="Helical" evidence="8">
    <location>
        <begin position="100"/>
        <end position="117"/>
    </location>
</feature>
<dbReference type="InterPro" id="IPR005829">
    <property type="entry name" value="Sugar_transporter_CS"/>
</dbReference>
<feature type="domain" description="Major facilitator superfamily (MFS) profile" evidence="9">
    <location>
        <begin position="5"/>
        <end position="426"/>
    </location>
</feature>
<evidence type="ECO:0000256" key="4">
    <source>
        <dbReference type="ARBA" id="ARBA00022692"/>
    </source>
</evidence>
<comment type="similarity">
    <text evidence="2 7">Belongs to the major facilitator superfamily. Sugar transporter (TC 2.A.1.1) family.</text>
</comment>
<feature type="transmembrane region" description="Helical" evidence="8">
    <location>
        <begin position="239"/>
        <end position="262"/>
    </location>
</feature>
<dbReference type="OrthoDB" id="9814026at2"/>
<proteinExistence type="inferred from homology"/>
<dbReference type="PROSITE" id="PS00217">
    <property type="entry name" value="SUGAR_TRANSPORT_2"/>
    <property type="match status" value="1"/>
</dbReference>
<evidence type="ECO:0000256" key="2">
    <source>
        <dbReference type="ARBA" id="ARBA00010992"/>
    </source>
</evidence>
<comment type="subcellular location">
    <subcellularLocation>
        <location evidence="1">Membrane</location>
        <topology evidence="1">Multi-pass membrane protein</topology>
    </subcellularLocation>
</comment>
<sequence length="563" mass="60747">MIYFVALVAGLAGILFGFDEGVIAGALSSLRAEFQITSLEEGMMTAAVPFGALFGALLAGSLAERFGRRQTLLFASVLFVIGALCAGLAPGVWVLTGCRLVLGLAVGVAAMVAPLYISESAPSKQRGMLVSVYQLAITIGILSAYLVNFAFDDKWRTMFMLGALPGIALFLGMAVLKDTPRWYILKGRTEDARRALQRVRGTSVSQHEIESELGHIKAAMDTGGSGRWADLLAPVVRPAFIVGIGLFFLQQLSGINAVIYYAPTVFQEAGFDSGSTQLMATIGVGVVNVLMTLVGMYLIDRIGRRRLLFLGFVGTALGLGMIAVGAATGIQSLDILAVIGMALYIAAFAASIGPLPWVMMAEIFPSHVRGMAMGVTSLTNWGFNFLVVFSFPVLVSALGLGGVFGIYALVCVAGVIFTYLRIPETSGVSLEDIEKHLLSGRPFHMLGQFAPPPMYTDAPDITQDQAHEMLTQLVELSPYRAYLRPLINRISEVGYDNHQVRTALRIVHARVSRQSRQTLTQHDMGSERETFVAFFEHIRFASPSFLEWVGEPQVDNKGDSRGA</sequence>
<dbReference type="NCBIfam" id="TIGR00879">
    <property type="entry name" value="SP"/>
    <property type="match status" value="1"/>
</dbReference>
<dbReference type="InterPro" id="IPR036259">
    <property type="entry name" value="MFS_trans_sf"/>
</dbReference>
<gene>
    <name evidence="10" type="ORF">CJP73_09245</name>
</gene>
<evidence type="ECO:0000256" key="1">
    <source>
        <dbReference type="ARBA" id="ARBA00004141"/>
    </source>
</evidence>
<keyword evidence="4 8" id="KW-0812">Transmembrane</keyword>
<evidence type="ECO:0000256" key="3">
    <source>
        <dbReference type="ARBA" id="ARBA00022448"/>
    </source>
</evidence>
<reference evidence="10 11" key="1">
    <citation type="submission" date="2017-08" db="EMBL/GenBank/DDBJ databases">
        <title>Pusillimonas indicus sp. nov., a member of the family Alcaligenaceae isolated from surface seawater.</title>
        <authorList>
            <person name="Li J."/>
        </authorList>
    </citation>
    <scope>NUCLEOTIDE SEQUENCE [LARGE SCALE GENOMIC DNA]</scope>
    <source>
        <strain evidence="10 11">L52-1-41</strain>
    </source>
</reference>
<dbReference type="PANTHER" id="PTHR48020">
    <property type="entry name" value="PROTON MYO-INOSITOL COTRANSPORTER"/>
    <property type="match status" value="1"/>
</dbReference>
<dbReference type="Pfam" id="PF00083">
    <property type="entry name" value="Sugar_tr"/>
    <property type="match status" value="1"/>
</dbReference>
<evidence type="ECO:0000256" key="7">
    <source>
        <dbReference type="RuleBase" id="RU003346"/>
    </source>
</evidence>
<dbReference type="PROSITE" id="PS00216">
    <property type="entry name" value="SUGAR_TRANSPORT_1"/>
    <property type="match status" value="1"/>
</dbReference>
<feature type="transmembrane region" description="Helical" evidence="8">
    <location>
        <begin position="307"/>
        <end position="329"/>
    </location>
</feature>
<dbReference type="GO" id="GO:0016020">
    <property type="term" value="C:membrane"/>
    <property type="evidence" value="ECO:0007669"/>
    <property type="project" value="UniProtKB-SubCell"/>
</dbReference>
<keyword evidence="6 8" id="KW-0472">Membrane</keyword>
<comment type="caution">
    <text evidence="10">The sequence shown here is derived from an EMBL/GenBank/DDBJ whole genome shotgun (WGS) entry which is preliminary data.</text>
</comment>
<dbReference type="InterPro" id="IPR003663">
    <property type="entry name" value="Sugar/inositol_transpt"/>
</dbReference>
<dbReference type="Proteomes" id="UP000266206">
    <property type="component" value="Unassembled WGS sequence"/>
</dbReference>
<dbReference type="EMBL" id="NQYH01000006">
    <property type="protein sequence ID" value="RIY40962.1"/>
    <property type="molecule type" value="Genomic_DNA"/>
</dbReference>
<protein>
    <submittedName>
        <fullName evidence="10">MFS transporter</fullName>
    </submittedName>
</protein>
<feature type="transmembrane region" description="Helical" evidence="8">
    <location>
        <begin position="43"/>
        <end position="60"/>
    </location>
</feature>
<keyword evidence="3 7" id="KW-0813">Transport</keyword>
<dbReference type="SUPFAM" id="SSF103473">
    <property type="entry name" value="MFS general substrate transporter"/>
    <property type="match status" value="1"/>
</dbReference>
<feature type="transmembrane region" description="Helical" evidence="8">
    <location>
        <begin position="370"/>
        <end position="391"/>
    </location>
</feature>
<dbReference type="FunFam" id="1.20.1250.20:FF:000134">
    <property type="entry name" value="MFS sugar transporter protein"/>
    <property type="match status" value="1"/>
</dbReference>
<evidence type="ECO:0000256" key="6">
    <source>
        <dbReference type="ARBA" id="ARBA00023136"/>
    </source>
</evidence>
<dbReference type="AlphaFoldDB" id="A0A3A1YRX4"/>
<dbReference type="InterPro" id="IPR050814">
    <property type="entry name" value="Myo-inositol_Transporter"/>
</dbReference>
<dbReference type="Gene3D" id="1.20.1250.20">
    <property type="entry name" value="MFS general substrate transporter like domains"/>
    <property type="match status" value="1"/>
</dbReference>